<dbReference type="Gene3D" id="3.40.50.150">
    <property type="entry name" value="Vaccinia Virus protein VP39"/>
    <property type="match status" value="1"/>
</dbReference>
<keyword evidence="6" id="KW-0507">mRNA processing</keyword>
<dbReference type="GO" id="GO:0005634">
    <property type="term" value="C:nucleus"/>
    <property type="evidence" value="ECO:0000318"/>
    <property type="project" value="GO_Central"/>
</dbReference>
<feature type="compositionally biased region" description="Basic residues" evidence="8">
    <location>
        <begin position="829"/>
        <end position="840"/>
    </location>
</feature>
<feature type="compositionally biased region" description="Gly residues" evidence="8">
    <location>
        <begin position="1080"/>
        <end position="1089"/>
    </location>
</feature>
<feature type="region of interest" description="Disordered" evidence="8">
    <location>
        <begin position="553"/>
        <end position="680"/>
    </location>
</feature>
<feature type="compositionally biased region" description="Polar residues" evidence="8">
    <location>
        <begin position="1013"/>
        <end position="1024"/>
    </location>
</feature>
<dbReference type="EC" id="2.1.1.56" evidence="1"/>
<evidence type="ECO:0000256" key="8">
    <source>
        <dbReference type="SAM" id="MobiDB-lite"/>
    </source>
</evidence>
<evidence type="ECO:0000256" key="1">
    <source>
        <dbReference type="ARBA" id="ARBA00011926"/>
    </source>
</evidence>
<dbReference type="EMBL" id="DF237347">
    <property type="protein sequence ID" value="GAQ88077.1"/>
    <property type="molecule type" value="Genomic_DNA"/>
</dbReference>
<evidence type="ECO:0000256" key="5">
    <source>
        <dbReference type="ARBA" id="ARBA00022884"/>
    </source>
</evidence>
<dbReference type="InterPro" id="IPR029063">
    <property type="entry name" value="SAM-dependent_MTases_sf"/>
</dbReference>
<feature type="compositionally biased region" description="Basic and acidic residues" evidence="8">
    <location>
        <begin position="1068"/>
        <end position="1079"/>
    </location>
</feature>
<keyword evidence="4" id="KW-0949">S-adenosyl-L-methionine</keyword>
<proteinExistence type="predicted"/>
<dbReference type="CDD" id="cd02440">
    <property type="entry name" value="AdoMet_MTases"/>
    <property type="match status" value="1"/>
</dbReference>
<feature type="compositionally biased region" description="Low complexity" evidence="8">
    <location>
        <begin position="858"/>
        <end position="872"/>
    </location>
</feature>
<feature type="compositionally biased region" description="Basic and acidic residues" evidence="8">
    <location>
        <begin position="1293"/>
        <end position="1308"/>
    </location>
</feature>
<evidence type="ECO:0000313" key="11">
    <source>
        <dbReference type="Proteomes" id="UP000054558"/>
    </source>
</evidence>
<feature type="region of interest" description="Disordered" evidence="8">
    <location>
        <begin position="943"/>
        <end position="1339"/>
    </location>
</feature>
<feature type="compositionally biased region" description="Basic and acidic residues" evidence="8">
    <location>
        <begin position="1121"/>
        <end position="1142"/>
    </location>
</feature>
<feature type="compositionally biased region" description="Basic and acidic residues" evidence="8">
    <location>
        <begin position="1315"/>
        <end position="1339"/>
    </location>
</feature>
<accession>A0A1Y1IH84</accession>
<dbReference type="InterPro" id="IPR004971">
    <property type="entry name" value="mRNA_G-N7_MeTrfase_dom"/>
</dbReference>
<gene>
    <name evidence="10" type="ORF">KFL_003980120</name>
</gene>
<dbReference type="GO" id="GO:0006370">
    <property type="term" value="P:7-methylguanosine mRNA capping"/>
    <property type="evidence" value="ECO:0000318"/>
    <property type="project" value="GO_Central"/>
</dbReference>
<dbReference type="PANTHER" id="PTHR12189:SF3">
    <property type="entry name" value="MRNA (GUANINE-N(7))-METHYLTRANSFERASE"/>
    <property type="match status" value="1"/>
</dbReference>
<protein>
    <recommendedName>
        <fullName evidence="1">mRNA (guanine-N(7))-methyltransferase</fullName>
        <ecNumber evidence="1">2.1.1.56</ecNumber>
    </recommendedName>
</protein>
<evidence type="ECO:0000256" key="4">
    <source>
        <dbReference type="ARBA" id="ARBA00022691"/>
    </source>
</evidence>
<dbReference type="PANTHER" id="PTHR12189">
    <property type="entry name" value="MRNA GUANINE-7- METHYLTRANSFERASE"/>
    <property type="match status" value="1"/>
</dbReference>
<dbReference type="OrthoDB" id="10248867at2759"/>
<dbReference type="GO" id="GO:0004482">
    <property type="term" value="F:mRNA 5'-cap (guanine-N7-)-methyltransferase activity"/>
    <property type="evidence" value="ECO:0000318"/>
    <property type="project" value="GO_Central"/>
</dbReference>
<comment type="catalytic activity">
    <reaction evidence="7">
        <text>a 5'-end (5'-triphosphoguanosine)-ribonucleoside in mRNA + S-adenosyl-L-methionine = a 5'-end (N(7)-methyl 5'-triphosphoguanosine)-ribonucleoside in mRNA + S-adenosyl-L-homocysteine</text>
        <dbReference type="Rhea" id="RHEA:67008"/>
        <dbReference type="Rhea" id="RHEA-COMP:17166"/>
        <dbReference type="Rhea" id="RHEA-COMP:17167"/>
        <dbReference type="ChEBI" id="CHEBI:57856"/>
        <dbReference type="ChEBI" id="CHEBI:59789"/>
        <dbReference type="ChEBI" id="CHEBI:156461"/>
        <dbReference type="ChEBI" id="CHEBI:167617"/>
        <dbReference type="EC" id="2.1.1.56"/>
    </reaction>
</comment>
<feature type="region of interest" description="Disordered" evidence="8">
    <location>
        <begin position="771"/>
        <end position="925"/>
    </location>
</feature>
<keyword evidence="11" id="KW-1185">Reference proteome</keyword>
<feature type="compositionally biased region" description="Basic residues" evidence="8">
    <location>
        <begin position="980"/>
        <end position="989"/>
    </location>
</feature>
<dbReference type="SUPFAM" id="SSF53335">
    <property type="entry name" value="S-adenosyl-L-methionine-dependent methyltransferases"/>
    <property type="match status" value="1"/>
</dbReference>
<feature type="compositionally biased region" description="Low complexity" evidence="8">
    <location>
        <begin position="1272"/>
        <end position="1288"/>
    </location>
</feature>
<feature type="region of interest" description="Disordered" evidence="8">
    <location>
        <begin position="461"/>
        <end position="491"/>
    </location>
</feature>
<dbReference type="GO" id="GO:0003723">
    <property type="term" value="F:RNA binding"/>
    <property type="evidence" value="ECO:0007669"/>
    <property type="project" value="UniProtKB-KW"/>
</dbReference>
<feature type="compositionally biased region" description="Basic and acidic residues" evidence="8">
    <location>
        <begin position="1222"/>
        <end position="1241"/>
    </location>
</feature>
<keyword evidence="6" id="KW-0506">mRNA capping</keyword>
<feature type="region of interest" description="Disordered" evidence="8">
    <location>
        <begin position="708"/>
        <end position="730"/>
    </location>
</feature>
<keyword evidence="2" id="KW-0489">Methyltransferase</keyword>
<evidence type="ECO:0000256" key="2">
    <source>
        <dbReference type="ARBA" id="ARBA00022603"/>
    </source>
</evidence>
<name>A0A1Y1IH84_KLENI</name>
<dbReference type="InterPro" id="IPR039753">
    <property type="entry name" value="RG7MT1"/>
</dbReference>
<feature type="compositionally biased region" description="Low complexity" evidence="8">
    <location>
        <begin position="600"/>
        <end position="610"/>
    </location>
</feature>
<feature type="compositionally biased region" description="Basic and acidic residues" evidence="8">
    <location>
        <begin position="780"/>
        <end position="790"/>
    </location>
</feature>
<evidence type="ECO:0000259" key="9">
    <source>
        <dbReference type="PROSITE" id="PS51562"/>
    </source>
</evidence>
<sequence>MASHGNMAGDAFGSFKPTTAPAVVNEILDWAKKVMVVQLLKENERVCDLYCGRGGDIRIFASGKVGGYLGIDSSASAVEAARENWLKHGKPFEADFHEVDPCLSKLIGRLGLASGDFDVVSCQGHLQDSFLTEITMRSFLTNVAALLRPGGYFFGTCPDSSTIWVKAQKALQQALQHGQTGPIPKVASKSFQITFENDKFSTFGCEYFFSLIDGMPPQKQLLVHFPSLIRFAAEVGLDMVEISNLEDFYEYNKAPFGDLLHLPTSTDGKKRIPGYAKELMSIHATFVFRKSERALPAPLPHMSPLPTVLTSAPDTGLSDVSDGEAAPGAADDAFAVDGGSPMLHISSPPKIVAAPTEEEAAPGDPPAKAEVKRRRLRKVQKEAEVPVPGGVEKPVVQKTPAEAVGIAAGKTRLGRLRKAGEGPRGAGAEEGVTRAAEELKAGAASAATKRIEKVARVKATGDAEKVGTGQAAGVSKDAAKPDDAARGAVPKGAVQPLKKGVLKKVGKKGGIAVFVARGAGEKTSDSPRMRAEGMAILALAAFAPGADVPKVEKKRGVKADPGNAGSVPVPVKDERGASEGVRTVAAAPGKKGGRLRKRQGGIVEAATATASEEEVVAKVEVPEPEPEAAPPELPAEEPKPAAEETNISVEKAGSTARGVKKGAAKAGGLPGRPPPRRSSRFEKFDFGAAFQGSPTEFSLPEEWLSEAGGRKNRRMSIRVPSSEEGAPDQVLEAQIDEVGVRRARAASIEREIEAAQIEAVAEGKSEFVRGEGGEAGWAAEKGKGGQERGDGLVAKTEARGGAVQEGGREGDKGATAAEAGAVLRAPGKGGKKGKGKKQKRGGGEVESTAALAREAGPGVEASAGVAGDASAGLTDDPAAQPPSAGDALAGEESQGRLDPLTEAGEAEGVGRDTRSQAPAPDSLQLGWAYDEAQPFVGAVYTRAGKRKGGKAQGGGSGAAKEGEKTAVTGDGEPSPSVTPGKKRPGKGGRKSGAVEEAASERGGAGVADGGDSRTPTSVATSALESSPRLVRRVSTRRGGEQSQFLELNMDLPSPEYKRKKGGKGEGGGGKKNEGGEEKQGGGLEEGGSQGTEPGATGGAREHSVVGELPGTEAAFNQEGDGDGHTKEETDEAGDRPASDKPHGLSTAGTQGQGGQYTEENTEERPSGEGSDLAQSAAKEAQGVEPRGTGDASDDSRQQEATVAPVAEARVGLEEPGVSAKLEVGKVEPKSGNEKSEREHPEATGGLGRSGLSVDCQSEAAVGEGDQQTGSRPPEAGPAGEAGEDGPPGNSAHQKTERDDVMEQLESRVQDVTANEAERMEGGGELPRKESGQKSRQERG</sequence>
<dbReference type="OMA" id="NEPTRAY"/>
<dbReference type="Pfam" id="PF03291">
    <property type="entry name" value="mRNA_G-N7_MeTrfase"/>
    <property type="match status" value="1"/>
</dbReference>
<dbReference type="PROSITE" id="PS51562">
    <property type="entry name" value="RNA_CAP0_MT"/>
    <property type="match status" value="1"/>
</dbReference>
<evidence type="ECO:0000313" key="10">
    <source>
        <dbReference type="EMBL" id="GAQ88077.1"/>
    </source>
</evidence>
<dbReference type="STRING" id="105231.A0A1Y1IH84"/>
<keyword evidence="3" id="KW-0808">Transferase</keyword>
<evidence type="ECO:0000256" key="6">
    <source>
        <dbReference type="ARBA" id="ARBA00023042"/>
    </source>
</evidence>
<reference evidence="10 11" key="1">
    <citation type="journal article" date="2014" name="Nat. Commun.">
        <title>Klebsormidium flaccidum genome reveals primary factors for plant terrestrial adaptation.</title>
        <authorList>
            <person name="Hori K."/>
            <person name="Maruyama F."/>
            <person name="Fujisawa T."/>
            <person name="Togashi T."/>
            <person name="Yamamoto N."/>
            <person name="Seo M."/>
            <person name="Sato S."/>
            <person name="Yamada T."/>
            <person name="Mori H."/>
            <person name="Tajima N."/>
            <person name="Moriyama T."/>
            <person name="Ikeuchi M."/>
            <person name="Watanabe M."/>
            <person name="Wada H."/>
            <person name="Kobayashi K."/>
            <person name="Saito M."/>
            <person name="Masuda T."/>
            <person name="Sasaki-Sekimoto Y."/>
            <person name="Mashiguchi K."/>
            <person name="Awai K."/>
            <person name="Shimojima M."/>
            <person name="Masuda S."/>
            <person name="Iwai M."/>
            <person name="Nobusawa T."/>
            <person name="Narise T."/>
            <person name="Kondo S."/>
            <person name="Saito H."/>
            <person name="Sato R."/>
            <person name="Murakawa M."/>
            <person name="Ihara Y."/>
            <person name="Oshima-Yamada Y."/>
            <person name="Ohtaka K."/>
            <person name="Satoh M."/>
            <person name="Sonobe K."/>
            <person name="Ishii M."/>
            <person name="Ohtani R."/>
            <person name="Kanamori-Sato M."/>
            <person name="Honoki R."/>
            <person name="Miyazaki D."/>
            <person name="Mochizuki H."/>
            <person name="Umetsu J."/>
            <person name="Higashi K."/>
            <person name="Shibata D."/>
            <person name="Kamiya Y."/>
            <person name="Sato N."/>
            <person name="Nakamura Y."/>
            <person name="Tabata S."/>
            <person name="Ida S."/>
            <person name="Kurokawa K."/>
            <person name="Ohta H."/>
        </authorList>
    </citation>
    <scope>NUCLEOTIDE SEQUENCE [LARGE SCALE GENOMIC DNA]</scope>
    <source>
        <strain evidence="10 11">NIES-2285</strain>
    </source>
</reference>
<feature type="domain" description="MRNA cap 0 methyltransferase" evidence="9">
    <location>
        <begin position="19"/>
        <end position="291"/>
    </location>
</feature>
<dbReference type="Proteomes" id="UP000054558">
    <property type="component" value="Unassembled WGS sequence"/>
</dbReference>
<keyword evidence="5" id="KW-0694">RNA-binding</keyword>
<organism evidence="10 11">
    <name type="scientific">Klebsormidium nitens</name>
    <name type="common">Green alga</name>
    <name type="synonym">Ulothrix nitens</name>
    <dbReference type="NCBI Taxonomy" id="105231"/>
    <lineage>
        <taxon>Eukaryota</taxon>
        <taxon>Viridiplantae</taxon>
        <taxon>Streptophyta</taxon>
        <taxon>Klebsormidiophyceae</taxon>
        <taxon>Klebsormidiales</taxon>
        <taxon>Klebsormidiaceae</taxon>
        <taxon>Klebsormidium</taxon>
    </lineage>
</organism>
<evidence type="ECO:0000256" key="7">
    <source>
        <dbReference type="ARBA" id="ARBA00044712"/>
    </source>
</evidence>
<evidence type="ECO:0000256" key="3">
    <source>
        <dbReference type="ARBA" id="ARBA00022679"/>
    </source>
</evidence>